<accession>A0A6C0KBI2</accession>
<reference evidence="1" key="1">
    <citation type="journal article" date="2020" name="Nature">
        <title>Giant virus diversity and host interactions through global metagenomics.</title>
        <authorList>
            <person name="Schulz F."/>
            <person name="Roux S."/>
            <person name="Paez-Espino D."/>
            <person name="Jungbluth S."/>
            <person name="Walsh D.A."/>
            <person name="Denef V.J."/>
            <person name="McMahon K.D."/>
            <person name="Konstantinidis K.T."/>
            <person name="Eloe-Fadrosh E.A."/>
            <person name="Kyrpides N.C."/>
            <person name="Woyke T."/>
        </authorList>
    </citation>
    <scope>NUCLEOTIDE SEQUENCE</scope>
    <source>
        <strain evidence="1">GVMAG-S-1101182-85</strain>
    </source>
</reference>
<name>A0A6C0KBI2_9ZZZZ</name>
<organism evidence="1">
    <name type="scientific">viral metagenome</name>
    <dbReference type="NCBI Taxonomy" id="1070528"/>
    <lineage>
        <taxon>unclassified sequences</taxon>
        <taxon>metagenomes</taxon>
        <taxon>organismal metagenomes</taxon>
    </lineage>
</organism>
<proteinExistence type="predicted"/>
<evidence type="ECO:0000313" key="1">
    <source>
        <dbReference type="EMBL" id="QHU14190.1"/>
    </source>
</evidence>
<sequence>MNSTQQLTQFIISNTPCIFVKYGDGEFAAANYSQGANCDGTSYSVQLGNSLRHSFEYITNQPNALIGAWHSASTLPFWENLTQKKVNWVNYHTILIDTIENFDKLLLLKSIKETQRKKIYVANPLLRKATVLLNIDTHVKIAYSDWFYTSFEETFEAVKKEILEDSNTMILFSAGMGAKYLISRLHMEFPNVIYIDVGSGLDHICTKKDTRGYSPPYDDLCSYLQPILPENWESDQYSSLYSDARTNLGKHMPN</sequence>
<protein>
    <submittedName>
        <fullName evidence="1">Uncharacterized protein</fullName>
    </submittedName>
</protein>
<dbReference type="AlphaFoldDB" id="A0A6C0KBI2"/>
<dbReference type="EMBL" id="MN740832">
    <property type="protein sequence ID" value="QHU14190.1"/>
    <property type="molecule type" value="Genomic_DNA"/>
</dbReference>